<name>A0A835P775_VANPL</name>
<dbReference type="OrthoDB" id="4062651at2759"/>
<gene>
    <name evidence="1" type="ORF">HPP92_027942</name>
</gene>
<reference evidence="1 2" key="1">
    <citation type="journal article" date="2020" name="Nat. Food">
        <title>A phased Vanilla planifolia genome enables genetic improvement of flavour and production.</title>
        <authorList>
            <person name="Hasing T."/>
            <person name="Tang H."/>
            <person name="Brym M."/>
            <person name="Khazi F."/>
            <person name="Huang T."/>
            <person name="Chambers A.H."/>
        </authorList>
    </citation>
    <scope>NUCLEOTIDE SEQUENCE [LARGE SCALE GENOMIC DNA]</scope>
    <source>
        <tissue evidence="1">Leaf</tissue>
    </source>
</reference>
<protein>
    <submittedName>
        <fullName evidence="1">Uncharacterized protein</fullName>
    </submittedName>
</protein>
<keyword evidence="2" id="KW-1185">Reference proteome</keyword>
<evidence type="ECO:0000313" key="1">
    <source>
        <dbReference type="EMBL" id="KAG0448250.1"/>
    </source>
</evidence>
<evidence type="ECO:0000313" key="2">
    <source>
        <dbReference type="Proteomes" id="UP000636800"/>
    </source>
</evidence>
<proteinExistence type="predicted"/>
<dbReference type="EMBL" id="JADCNL010000343">
    <property type="protein sequence ID" value="KAG0448250.1"/>
    <property type="molecule type" value="Genomic_DNA"/>
</dbReference>
<accession>A0A835P775</accession>
<comment type="caution">
    <text evidence="1">The sequence shown here is derived from an EMBL/GenBank/DDBJ whole genome shotgun (WGS) entry which is preliminary data.</text>
</comment>
<dbReference type="Proteomes" id="UP000636800">
    <property type="component" value="Unassembled WGS sequence"/>
</dbReference>
<sequence length="76" mass="8399">MSGGQPWAWDRLCTHRGSELIAATVEGFRCNHGQGKRYGLEVGARTRTRSTPARVEEEVWPRTAFRGLAGRGISTV</sequence>
<dbReference type="AlphaFoldDB" id="A0A835P775"/>
<organism evidence="1 2">
    <name type="scientific">Vanilla planifolia</name>
    <name type="common">Vanilla</name>
    <dbReference type="NCBI Taxonomy" id="51239"/>
    <lineage>
        <taxon>Eukaryota</taxon>
        <taxon>Viridiplantae</taxon>
        <taxon>Streptophyta</taxon>
        <taxon>Embryophyta</taxon>
        <taxon>Tracheophyta</taxon>
        <taxon>Spermatophyta</taxon>
        <taxon>Magnoliopsida</taxon>
        <taxon>Liliopsida</taxon>
        <taxon>Asparagales</taxon>
        <taxon>Orchidaceae</taxon>
        <taxon>Vanilloideae</taxon>
        <taxon>Vanilleae</taxon>
        <taxon>Vanilla</taxon>
    </lineage>
</organism>